<keyword evidence="5" id="KW-1185">Reference proteome</keyword>
<evidence type="ECO:0000313" key="4">
    <source>
        <dbReference type="EMBL" id="MFB9757683.1"/>
    </source>
</evidence>
<dbReference type="SUPFAM" id="SSF158499">
    <property type="entry name" value="DnaD domain-like"/>
    <property type="match status" value="1"/>
</dbReference>
<dbReference type="PANTHER" id="PTHR37293:SF6">
    <property type="entry name" value="DNA REPLICATION PROTEIN DNAD"/>
    <property type="match status" value="1"/>
</dbReference>
<evidence type="ECO:0000259" key="3">
    <source>
        <dbReference type="Pfam" id="PF21984"/>
    </source>
</evidence>
<evidence type="ECO:0000259" key="2">
    <source>
        <dbReference type="Pfam" id="PF07261"/>
    </source>
</evidence>
<dbReference type="Pfam" id="PF07261">
    <property type="entry name" value="DnaB_2"/>
    <property type="match status" value="1"/>
</dbReference>
<organism evidence="4 5">
    <name type="scientific">Ectobacillus funiculus</name>
    <dbReference type="NCBI Taxonomy" id="137993"/>
    <lineage>
        <taxon>Bacteria</taxon>
        <taxon>Bacillati</taxon>
        <taxon>Bacillota</taxon>
        <taxon>Bacilli</taxon>
        <taxon>Bacillales</taxon>
        <taxon>Bacillaceae</taxon>
        <taxon>Ectobacillus</taxon>
    </lineage>
</organism>
<dbReference type="InterPro" id="IPR053843">
    <property type="entry name" value="DnaD_N"/>
</dbReference>
<protein>
    <submittedName>
        <fullName evidence="4">DnaD domain protein</fullName>
    </submittedName>
</protein>
<proteinExistence type="inferred from homology"/>
<dbReference type="Gene3D" id="1.10.10.10">
    <property type="entry name" value="Winged helix-like DNA-binding domain superfamily/Winged helix DNA-binding domain"/>
    <property type="match status" value="1"/>
</dbReference>
<dbReference type="InterPro" id="IPR053162">
    <property type="entry name" value="DnaD"/>
</dbReference>
<dbReference type="RefSeq" id="WP_129728166.1">
    <property type="nucleotide sequence ID" value="NZ_JAPCYI010000001.1"/>
</dbReference>
<sequence>MKKKIMIQWFEQGSIAIPKLLMIHYRKMGLNEIEFMVLLHVHTFLESGKTFPTPDEIADRMTISSVQCMEVLRTLVQNGFLMIEGSQKDGALCESYSLQPLWEKILQLLMNETISEELEMQQQLENSLYSIFEQEFGRPLSPFECETLTMWQDQDHHTPVIIQTALREAVLSGKLNFRYIDRILFEWKKNGIKTVEQAQQYGQKFRANQTRNSAPMRQETKYTGKVPFYNWLEQ</sequence>
<dbReference type="Proteomes" id="UP001589609">
    <property type="component" value="Unassembled WGS sequence"/>
</dbReference>
<dbReference type="SUPFAM" id="SSF46785">
    <property type="entry name" value="Winged helix' DNA-binding domain"/>
    <property type="match status" value="1"/>
</dbReference>
<feature type="domain" description="DnaD N-terminal" evidence="3">
    <location>
        <begin position="17"/>
        <end position="113"/>
    </location>
</feature>
<feature type="domain" description="DnaB/C C-terminal" evidence="2">
    <location>
        <begin position="129"/>
        <end position="201"/>
    </location>
</feature>
<dbReference type="InterPro" id="IPR006343">
    <property type="entry name" value="DnaB/C_C"/>
</dbReference>
<gene>
    <name evidence="4" type="ORF">ACFFMS_03895</name>
</gene>
<comment type="similarity">
    <text evidence="1">Belongs to the DnaB/DnaD family.</text>
</comment>
<dbReference type="NCBIfam" id="TIGR01446">
    <property type="entry name" value="DnaD_dom"/>
    <property type="match status" value="1"/>
</dbReference>
<dbReference type="Pfam" id="PF21984">
    <property type="entry name" value="DnaD_N"/>
    <property type="match status" value="1"/>
</dbReference>
<dbReference type="InterPro" id="IPR036388">
    <property type="entry name" value="WH-like_DNA-bd_sf"/>
</dbReference>
<comment type="caution">
    <text evidence="4">The sequence shown here is derived from an EMBL/GenBank/DDBJ whole genome shotgun (WGS) entry which is preliminary data.</text>
</comment>
<evidence type="ECO:0000256" key="1">
    <source>
        <dbReference type="ARBA" id="ARBA00093462"/>
    </source>
</evidence>
<accession>A0ABV5WAR2</accession>
<dbReference type="InterPro" id="IPR034829">
    <property type="entry name" value="DnaD-like_sf"/>
</dbReference>
<reference evidence="4 5" key="1">
    <citation type="submission" date="2024-09" db="EMBL/GenBank/DDBJ databases">
        <authorList>
            <person name="Sun Q."/>
            <person name="Mori K."/>
        </authorList>
    </citation>
    <scope>NUCLEOTIDE SEQUENCE [LARGE SCALE GENOMIC DNA]</scope>
    <source>
        <strain evidence="4 5">JCM 11201</strain>
    </source>
</reference>
<dbReference type="PANTHER" id="PTHR37293">
    <property type="entry name" value="PHAGE REPLICATION PROTEIN-RELATED"/>
    <property type="match status" value="1"/>
</dbReference>
<dbReference type="EMBL" id="JBHMAF010000017">
    <property type="protein sequence ID" value="MFB9757683.1"/>
    <property type="molecule type" value="Genomic_DNA"/>
</dbReference>
<name>A0ABV5WAR2_9BACI</name>
<evidence type="ECO:0000313" key="5">
    <source>
        <dbReference type="Proteomes" id="UP001589609"/>
    </source>
</evidence>
<dbReference type="InterPro" id="IPR036390">
    <property type="entry name" value="WH_DNA-bd_sf"/>
</dbReference>
<dbReference type="Gene3D" id="1.10.10.630">
    <property type="entry name" value="DnaD domain-like"/>
    <property type="match status" value="1"/>
</dbReference>